<evidence type="ECO:0000313" key="6">
    <source>
        <dbReference type="EMBL" id="PNV67784.1"/>
    </source>
</evidence>
<sequence>MSTVFRTQGASNPIGSTAPETSFHEPAWNGHDAYPANLVLEGGAMRGQFTAGVLDCFMDRKLFCELVIGVSAGALCGYNYVAGEDGRTCYVNTKYSADWRYLSLKSFVRTGNAFGRDFAFDEVPNALEPFNYRAFDESPMKLVAVSSNLVTGEADYHDVSDSVADLPYLIASSSMPLVSQIVDVDGKHLLDGGTCDSVPIVHSWLTGAKKHIVVLTQAADYVKGPNKLMALLRQRYGDYPFYLERLQHRHYEYNRLYRALPSLHDEGRLFLIRPPEPVTVGSMEKDPSKLFALYEQGYAEAARMWPALERYLSE</sequence>
<feature type="short sequence motif" description="DGA/G" evidence="4">
    <location>
        <begin position="191"/>
        <end position="193"/>
    </location>
</feature>
<dbReference type="EMBL" id="PPEK01000005">
    <property type="protein sequence ID" value="PNV67784.1"/>
    <property type="molecule type" value="Genomic_DNA"/>
</dbReference>
<dbReference type="InterPro" id="IPR037483">
    <property type="entry name" value="YjjU-like"/>
</dbReference>
<dbReference type="AlphaFoldDB" id="A0A2K2UBX7"/>
<dbReference type="InterPro" id="IPR045943">
    <property type="entry name" value="DUF6363"/>
</dbReference>
<dbReference type="RefSeq" id="WP_103264837.1">
    <property type="nucleotide sequence ID" value="NZ_CABMLE010000005.1"/>
</dbReference>
<dbReference type="InterPro" id="IPR002641">
    <property type="entry name" value="PNPLA_dom"/>
</dbReference>
<organism evidence="6 7">
    <name type="scientific">Enteroscipio rubneri</name>
    <dbReference type="NCBI Taxonomy" id="2070686"/>
    <lineage>
        <taxon>Bacteria</taxon>
        <taxon>Bacillati</taxon>
        <taxon>Actinomycetota</taxon>
        <taxon>Coriobacteriia</taxon>
        <taxon>Eggerthellales</taxon>
        <taxon>Eggerthellaceae</taxon>
        <taxon>Enteroscipio</taxon>
    </lineage>
</organism>
<comment type="caution">
    <text evidence="4">Lacks conserved residue(s) required for the propagation of feature annotation.</text>
</comment>
<dbReference type="Pfam" id="PF01734">
    <property type="entry name" value="Patatin"/>
    <property type="match status" value="1"/>
</dbReference>
<dbReference type="OrthoDB" id="9802424at2"/>
<reference evidence="7" key="1">
    <citation type="submission" date="2018-01" db="EMBL/GenBank/DDBJ databases">
        <title>Rubneribacter badeniensis gen. nov., sp. nov., and Colonibacter rubneri, gen. nov., sp. nov., WGS of new members of the Eggerthellaceae.</title>
        <authorList>
            <person name="Danylec N."/>
            <person name="Stoll D.A."/>
            <person name="Doetsch A."/>
            <person name="Kulling S.E."/>
            <person name="Huch M."/>
        </authorList>
    </citation>
    <scope>NUCLEOTIDE SEQUENCE [LARGE SCALE GENOMIC DNA]</scope>
    <source>
        <strain evidence="7">ResAG-96</strain>
    </source>
</reference>
<proteinExistence type="predicted"/>
<keyword evidence="3 4" id="KW-0443">Lipid metabolism</keyword>
<dbReference type="InterPro" id="IPR050301">
    <property type="entry name" value="NTE"/>
</dbReference>
<evidence type="ECO:0000256" key="4">
    <source>
        <dbReference type="PROSITE-ProRule" id="PRU01161"/>
    </source>
</evidence>
<evidence type="ECO:0000256" key="1">
    <source>
        <dbReference type="ARBA" id="ARBA00022801"/>
    </source>
</evidence>
<accession>A0A2K2UBX7</accession>
<feature type="active site" description="Proton acceptor" evidence="4">
    <location>
        <position position="191"/>
    </location>
</feature>
<dbReference type="PANTHER" id="PTHR14226">
    <property type="entry name" value="NEUROPATHY TARGET ESTERASE/SWISS CHEESE D.MELANOGASTER"/>
    <property type="match status" value="1"/>
</dbReference>
<dbReference type="GO" id="GO:0016787">
    <property type="term" value="F:hydrolase activity"/>
    <property type="evidence" value="ECO:0007669"/>
    <property type="project" value="UniProtKB-UniRule"/>
</dbReference>
<protein>
    <submittedName>
        <fullName evidence="6">Patatin family protein</fullName>
    </submittedName>
</protein>
<gene>
    <name evidence="6" type="ORF">C2L71_05765</name>
</gene>
<dbReference type="SUPFAM" id="SSF52151">
    <property type="entry name" value="FabD/lysophospholipase-like"/>
    <property type="match status" value="1"/>
</dbReference>
<dbReference type="PANTHER" id="PTHR14226:SF25">
    <property type="entry name" value="PHOSPHOESTERASE"/>
    <property type="match status" value="1"/>
</dbReference>
<comment type="caution">
    <text evidence="6">The sequence shown here is derived from an EMBL/GenBank/DDBJ whole genome shotgun (WGS) entry which is preliminary data.</text>
</comment>
<feature type="active site" description="Nucleophile" evidence="4">
    <location>
        <position position="71"/>
    </location>
</feature>
<dbReference type="Proteomes" id="UP000236197">
    <property type="component" value="Unassembled WGS sequence"/>
</dbReference>
<feature type="short sequence motif" description="GXSXG" evidence="4">
    <location>
        <begin position="69"/>
        <end position="73"/>
    </location>
</feature>
<dbReference type="InterPro" id="IPR016035">
    <property type="entry name" value="Acyl_Trfase/lysoPLipase"/>
</dbReference>
<name>A0A2K2UBX7_9ACTN</name>
<dbReference type="PROSITE" id="PS51635">
    <property type="entry name" value="PNPLA"/>
    <property type="match status" value="1"/>
</dbReference>
<evidence type="ECO:0000313" key="7">
    <source>
        <dbReference type="Proteomes" id="UP000236197"/>
    </source>
</evidence>
<keyword evidence="2 4" id="KW-0442">Lipid degradation</keyword>
<keyword evidence="7" id="KW-1185">Reference proteome</keyword>
<dbReference type="GO" id="GO:0016042">
    <property type="term" value="P:lipid catabolic process"/>
    <property type="evidence" value="ECO:0007669"/>
    <property type="project" value="UniProtKB-UniRule"/>
</dbReference>
<dbReference type="CDD" id="cd07208">
    <property type="entry name" value="Pat_hypo_Ecoli_yjju_like"/>
    <property type="match status" value="1"/>
</dbReference>
<feature type="domain" description="PNPLA" evidence="5">
    <location>
        <begin position="38"/>
        <end position="204"/>
    </location>
</feature>
<dbReference type="Gene3D" id="3.40.1090.10">
    <property type="entry name" value="Cytosolic phospholipase A2 catalytic domain"/>
    <property type="match status" value="1"/>
</dbReference>
<dbReference type="Pfam" id="PF19890">
    <property type="entry name" value="DUF6363"/>
    <property type="match status" value="1"/>
</dbReference>
<evidence type="ECO:0000259" key="5">
    <source>
        <dbReference type="PROSITE" id="PS51635"/>
    </source>
</evidence>
<keyword evidence="1 4" id="KW-0378">Hydrolase</keyword>
<evidence type="ECO:0000256" key="3">
    <source>
        <dbReference type="ARBA" id="ARBA00023098"/>
    </source>
</evidence>
<evidence type="ECO:0000256" key="2">
    <source>
        <dbReference type="ARBA" id="ARBA00022963"/>
    </source>
</evidence>